<dbReference type="SMART" id="SM01387">
    <property type="entry name" value="Ribosomal_S15"/>
    <property type="match status" value="1"/>
</dbReference>
<evidence type="ECO:0000313" key="6">
    <source>
        <dbReference type="Proteomes" id="UP001161017"/>
    </source>
</evidence>
<dbReference type="Gene3D" id="1.10.287.10">
    <property type="entry name" value="S15/NS1, RNA-binding"/>
    <property type="match status" value="1"/>
</dbReference>
<dbReference type="GO" id="GO:0006412">
    <property type="term" value="P:translation"/>
    <property type="evidence" value="ECO:0007669"/>
    <property type="project" value="InterPro"/>
</dbReference>
<keyword evidence="3" id="KW-0687">Ribonucleoprotein</keyword>
<reference evidence="5" key="1">
    <citation type="journal article" date="2023" name="Genome Biol. Evol.">
        <title>First Whole Genome Sequence and Flow Cytometry Genome Size Data for the Lichen-Forming Fungus Ramalina farinacea (Ascomycota).</title>
        <authorList>
            <person name="Llewellyn T."/>
            <person name="Mian S."/>
            <person name="Hill R."/>
            <person name="Leitch I.J."/>
            <person name="Gaya E."/>
        </authorList>
    </citation>
    <scope>NUCLEOTIDE SEQUENCE</scope>
    <source>
        <strain evidence="5">LIQ254RAFAR</strain>
    </source>
</reference>
<dbReference type="GO" id="GO:0005840">
    <property type="term" value="C:ribosome"/>
    <property type="evidence" value="ECO:0007669"/>
    <property type="project" value="UniProtKB-KW"/>
</dbReference>
<evidence type="ECO:0008006" key="7">
    <source>
        <dbReference type="Google" id="ProtNLM"/>
    </source>
</evidence>
<dbReference type="GO" id="GO:0003735">
    <property type="term" value="F:structural constituent of ribosome"/>
    <property type="evidence" value="ECO:0007669"/>
    <property type="project" value="InterPro"/>
</dbReference>
<organism evidence="5 6">
    <name type="scientific">Ramalina farinacea</name>
    <dbReference type="NCBI Taxonomy" id="258253"/>
    <lineage>
        <taxon>Eukaryota</taxon>
        <taxon>Fungi</taxon>
        <taxon>Dikarya</taxon>
        <taxon>Ascomycota</taxon>
        <taxon>Pezizomycotina</taxon>
        <taxon>Lecanoromycetes</taxon>
        <taxon>OSLEUM clade</taxon>
        <taxon>Lecanoromycetidae</taxon>
        <taxon>Lecanorales</taxon>
        <taxon>Lecanorineae</taxon>
        <taxon>Ramalinaceae</taxon>
        <taxon>Ramalina</taxon>
    </lineage>
</organism>
<dbReference type="InterPro" id="IPR000589">
    <property type="entry name" value="Ribosomal_uS15"/>
</dbReference>
<dbReference type="Proteomes" id="UP001161017">
    <property type="component" value="Unassembled WGS sequence"/>
</dbReference>
<dbReference type="GO" id="GO:0005737">
    <property type="term" value="C:cytoplasm"/>
    <property type="evidence" value="ECO:0007669"/>
    <property type="project" value="UniProtKB-ARBA"/>
</dbReference>
<dbReference type="EMBL" id="JAPUFD010000005">
    <property type="protein sequence ID" value="MDI1487580.1"/>
    <property type="molecule type" value="Genomic_DNA"/>
</dbReference>
<dbReference type="InterPro" id="IPR005290">
    <property type="entry name" value="Ribosomal_uS15_bac-type"/>
</dbReference>
<dbReference type="InterPro" id="IPR009068">
    <property type="entry name" value="uS15_NS1_RNA-bd_sf"/>
</dbReference>
<comment type="similarity">
    <text evidence="1">Belongs to the universal ribosomal protein uS15 family.</text>
</comment>
<dbReference type="Pfam" id="PF00312">
    <property type="entry name" value="Ribosomal_S15"/>
    <property type="match status" value="1"/>
</dbReference>
<evidence type="ECO:0000313" key="5">
    <source>
        <dbReference type="EMBL" id="MDI1487580.1"/>
    </source>
</evidence>
<evidence type="ECO:0000256" key="4">
    <source>
        <dbReference type="SAM" id="MobiDB-lite"/>
    </source>
</evidence>
<keyword evidence="6" id="KW-1185">Reference proteome</keyword>
<dbReference type="PANTHER" id="PTHR23321:SF26">
    <property type="entry name" value="SMALL RIBOSOMAL SUBUNIT PROTEIN US15M"/>
    <property type="match status" value="1"/>
</dbReference>
<dbReference type="SUPFAM" id="SSF47060">
    <property type="entry name" value="S15/NS1 RNA-binding domain"/>
    <property type="match status" value="1"/>
</dbReference>
<gene>
    <name evidence="5" type="ORF">OHK93_006850</name>
</gene>
<feature type="compositionally biased region" description="Polar residues" evidence="4">
    <location>
        <begin position="33"/>
        <end position="43"/>
    </location>
</feature>
<feature type="region of interest" description="Disordered" evidence="4">
    <location>
        <begin position="32"/>
        <end position="63"/>
    </location>
</feature>
<sequence>MAGRLNSILSRQMPIESLWRAPPTFLAPCLRSPFSSTPPQAQTLRRVKKAKKRERRDNRDSYTLRQVEARRQANLSRQAALQAERKRAMGDPIRGIETPFVKSFDTAIPQDPARATTTPRMSVEGVATDPASPPPSPAHASQEDHLDHSLTHSELSSALQYSADLTSPVADTLNPGVYNDAQHADVLAKEKKQWDERNATAAEAVNRLVSLANASSKNRTKKNVERIVDKFGRHNTDTHLPPRAAPVVQTRDGEGYSDVQATATPRAGPDTGSSEVQIAVLTAKIRVLADAYEGDQRNDKVNKRNLRLLLHRRQKLLKYLQKKERGGPRWQHLIETLGLTEATWAGQIAVQ</sequence>
<accession>A0AA43QNM7</accession>
<dbReference type="AlphaFoldDB" id="A0AA43QNM7"/>
<comment type="caution">
    <text evidence="5">The sequence shown here is derived from an EMBL/GenBank/DDBJ whole genome shotgun (WGS) entry which is preliminary data.</text>
</comment>
<feature type="compositionally biased region" description="Basic residues" evidence="4">
    <location>
        <begin position="45"/>
        <end position="54"/>
    </location>
</feature>
<protein>
    <recommendedName>
        <fullName evidence="7">Ribosomal protein S15</fullName>
    </recommendedName>
</protein>
<feature type="region of interest" description="Disordered" evidence="4">
    <location>
        <begin position="110"/>
        <end position="147"/>
    </location>
</feature>
<proteinExistence type="inferred from homology"/>
<name>A0AA43QNM7_9LECA</name>
<evidence type="ECO:0000256" key="2">
    <source>
        <dbReference type="ARBA" id="ARBA00022980"/>
    </source>
</evidence>
<keyword evidence="2" id="KW-0689">Ribosomal protein</keyword>
<evidence type="ECO:0000256" key="1">
    <source>
        <dbReference type="ARBA" id="ARBA00008434"/>
    </source>
</evidence>
<dbReference type="GO" id="GO:1990904">
    <property type="term" value="C:ribonucleoprotein complex"/>
    <property type="evidence" value="ECO:0007669"/>
    <property type="project" value="UniProtKB-KW"/>
</dbReference>
<dbReference type="PANTHER" id="PTHR23321">
    <property type="entry name" value="RIBOSOMAL PROTEIN S15, BACTERIAL AND ORGANELLAR"/>
    <property type="match status" value="1"/>
</dbReference>
<evidence type="ECO:0000256" key="3">
    <source>
        <dbReference type="ARBA" id="ARBA00023274"/>
    </source>
</evidence>